<feature type="transmembrane region" description="Helical" evidence="1">
    <location>
        <begin position="155"/>
        <end position="177"/>
    </location>
</feature>
<accession>A0A9C7PZ92</accession>
<feature type="transmembrane region" description="Helical" evidence="1">
    <location>
        <begin position="21"/>
        <end position="41"/>
    </location>
</feature>
<evidence type="ECO:0008006" key="4">
    <source>
        <dbReference type="Google" id="ProtNLM"/>
    </source>
</evidence>
<gene>
    <name evidence="2" type="ORF">GpartN1_g5309.t1</name>
</gene>
<proteinExistence type="predicted"/>
<comment type="caution">
    <text evidence="2">The sequence shown here is derived from an EMBL/GenBank/DDBJ whole genome shotgun (WGS) entry which is preliminary data.</text>
</comment>
<evidence type="ECO:0000313" key="3">
    <source>
        <dbReference type="Proteomes" id="UP001061958"/>
    </source>
</evidence>
<dbReference type="OrthoDB" id="10278832at2759"/>
<reference evidence="2" key="2">
    <citation type="submission" date="2022-01" db="EMBL/GenBank/DDBJ databases">
        <authorList>
            <person name="Hirooka S."/>
            <person name="Miyagishima S.Y."/>
        </authorList>
    </citation>
    <scope>NUCLEOTIDE SEQUENCE</scope>
    <source>
        <strain evidence="2">NBRC 102759</strain>
    </source>
</reference>
<protein>
    <recommendedName>
        <fullName evidence="4">MARVEL domain-containing protein</fullName>
    </recommendedName>
</protein>
<dbReference type="EMBL" id="BQMJ01000044">
    <property type="protein sequence ID" value="GJQ13518.1"/>
    <property type="molecule type" value="Genomic_DNA"/>
</dbReference>
<reference evidence="2" key="1">
    <citation type="journal article" date="2022" name="Proc. Natl. Acad. Sci. U.S.A.">
        <title>Life cycle and functional genomics of the unicellular red alga Galdieria for elucidating algal and plant evolution and industrial use.</title>
        <authorList>
            <person name="Hirooka S."/>
            <person name="Itabashi T."/>
            <person name="Ichinose T.M."/>
            <person name="Onuma R."/>
            <person name="Fujiwara T."/>
            <person name="Yamashita S."/>
            <person name="Jong L.W."/>
            <person name="Tomita R."/>
            <person name="Iwane A.H."/>
            <person name="Miyagishima S.Y."/>
        </authorList>
    </citation>
    <scope>NUCLEOTIDE SEQUENCE</scope>
    <source>
        <strain evidence="2">NBRC 102759</strain>
    </source>
</reference>
<keyword evidence="1" id="KW-0812">Transmembrane</keyword>
<evidence type="ECO:0000313" key="2">
    <source>
        <dbReference type="EMBL" id="GJQ13518.1"/>
    </source>
</evidence>
<dbReference type="Proteomes" id="UP001061958">
    <property type="component" value="Unassembled WGS sequence"/>
</dbReference>
<dbReference type="AlphaFoldDB" id="A0A9C7PZ92"/>
<keyword evidence="3" id="KW-1185">Reference proteome</keyword>
<evidence type="ECO:0000256" key="1">
    <source>
        <dbReference type="SAM" id="Phobius"/>
    </source>
</evidence>
<feature type="transmembrane region" description="Helical" evidence="1">
    <location>
        <begin position="115"/>
        <end position="135"/>
    </location>
</feature>
<feature type="transmembrane region" description="Helical" evidence="1">
    <location>
        <begin position="78"/>
        <end position="103"/>
    </location>
</feature>
<keyword evidence="1" id="KW-1133">Transmembrane helix</keyword>
<sequence>MARRIIGAYMGDATVASLFSVKMLFYLTIIGFSITILGLMGKSSDGIWVHSVPAAEEYCAYKSSLQVNHHGIASYCKYIVAVAAIGLVISFFEFCYAFLGIFFKWQQKLWYIEGAINLFFWAWWLVGAIVATAARPSTGMLNLHNNRTEVNAVEALLWANMCLYFFNIFLAFFIYWVGETGGWIPTVADYRVLTSIEKDQNISKGAELHQEESA</sequence>
<organism evidence="2 3">
    <name type="scientific">Galdieria partita</name>
    <dbReference type="NCBI Taxonomy" id="83374"/>
    <lineage>
        <taxon>Eukaryota</taxon>
        <taxon>Rhodophyta</taxon>
        <taxon>Bangiophyceae</taxon>
        <taxon>Galdieriales</taxon>
        <taxon>Galdieriaceae</taxon>
        <taxon>Galdieria</taxon>
    </lineage>
</organism>
<name>A0A9C7PZ92_9RHOD</name>
<keyword evidence="1" id="KW-0472">Membrane</keyword>